<reference evidence="1 2" key="1">
    <citation type="submission" date="2014-12" db="EMBL/GenBank/DDBJ databases">
        <title>Frankia sp. BMG5.1 draft genome.</title>
        <authorList>
            <person name="Gtari M."/>
            <person name="Ghodhbane-Gtari F."/>
            <person name="Nouioui I."/>
            <person name="Ktari A."/>
            <person name="Hezbri K."/>
            <person name="Mimouni W."/>
            <person name="Sbissi I."/>
            <person name="Ayari A."/>
            <person name="Yamanaka T."/>
            <person name="Normand P."/>
            <person name="Tisa L.S."/>
            <person name="Boudabous A."/>
        </authorList>
    </citation>
    <scope>NUCLEOTIDE SEQUENCE [LARGE SCALE GENOMIC DNA]</scope>
    <source>
        <strain evidence="1 2">BMG5.1</strain>
    </source>
</reference>
<evidence type="ECO:0000313" key="1">
    <source>
        <dbReference type="EMBL" id="KLL10337.1"/>
    </source>
</evidence>
<sequence length="427" mass="43296">MPRILLSRIAVVSSLSALVVIATFVAPGGFAVAAGPSTWLTANSVATGDQDAPAVATNRIGDVAVVWEDDRDTTSPGDNTHSEIYLRLFRNGVSSYEIRLSAGGTSGVSWKHVTPDVGLDDRGNAVVVWADDPDGNGFYNIPYRVVSPAGTVIGSGYANGSSTGQQVVPKVSVDPDGAPGSTTAVAFTVVWEDIQGTAAATVKAAGFTGTTTKAYEVTVNATGGSHHSPDVAVSAAGEATVVWDEDTDANGYFNIGLTRLARANGAVVLSRRSANTLGGGQQRHAAVAANANGDLVVVWESDHTGTPGVWARSFGADGTGRDAEVQVSTGTGAGSPAAGIDDQGNAVVGWSVGGGDPAVWAGGLNPDGTTAGRLPAQSLSQATAGRQEQMAVAVSPWGQLALAYTDDNDGNSFDQVILGLGASNSDW</sequence>
<comment type="caution">
    <text evidence="1">The sequence shown here is derived from an EMBL/GenBank/DDBJ whole genome shotgun (WGS) entry which is preliminary data.</text>
</comment>
<protein>
    <submittedName>
        <fullName evidence="1">Uncharacterized protein</fullName>
    </submittedName>
</protein>
<gene>
    <name evidence="1" type="ORF">FrCorBMG51_18910</name>
</gene>
<name>A0ABR5F0T3_9ACTN</name>
<dbReference type="Proteomes" id="UP000035425">
    <property type="component" value="Unassembled WGS sequence"/>
</dbReference>
<dbReference type="RefSeq" id="WP_047224390.1">
    <property type="nucleotide sequence ID" value="NZ_JWIO01000036.1"/>
</dbReference>
<evidence type="ECO:0000313" key="2">
    <source>
        <dbReference type="Proteomes" id="UP000035425"/>
    </source>
</evidence>
<organism evidence="1 2">
    <name type="scientific">Protofrankia coriariae</name>
    <dbReference type="NCBI Taxonomy" id="1562887"/>
    <lineage>
        <taxon>Bacteria</taxon>
        <taxon>Bacillati</taxon>
        <taxon>Actinomycetota</taxon>
        <taxon>Actinomycetes</taxon>
        <taxon>Frankiales</taxon>
        <taxon>Frankiaceae</taxon>
        <taxon>Protofrankia</taxon>
    </lineage>
</organism>
<keyword evidence="2" id="KW-1185">Reference proteome</keyword>
<accession>A0ABR5F0T3</accession>
<dbReference type="EMBL" id="JWIO01000036">
    <property type="protein sequence ID" value="KLL10337.1"/>
    <property type="molecule type" value="Genomic_DNA"/>
</dbReference>
<proteinExistence type="predicted"/>